<organism evidence="5">
    <name type="scientific">uncultured Armatimonadetes bacterium</name>
    <dbReference type="NCBI Taxonomy" id="157466"/>
    <lineage>
        <taxon>Bacteria</taxon>
        <taxon>Bacillati</taxon>
        <taxon>Armatimonadota</taxon>
        <taxon>environmental samples</taxon>
    </lineage>
</organism>
<dbReference type="InterPro" id="IPR018110">
    <property type="entry name" value="Mandel_Rmase/mucon_lact_enz_CS"/>
</dbReference>
<name>A0A6J4IYU4_9BACT</name>
<dbReference type="Gene3D" id="3.20.20.120">
    <property type="entry name" value="Enolase-like C-terminal domain"/>
    <property type="match status" value="1"/>
</dbReference>
<dbReference type="InterPro" id="IPR029017">
    <property type="entry name" value="Enolase-like_N"/>
</dbReference>
<protein>
    <submittedName>
        <fullName evidence="5">Mandelate racemase/muconate lactonizing enzyme family protein</fullName>
    </submittedName>
</protein>
<reference evidence="5" key="1">
    <citation type="submission" date="2020-02" db="EMBL/GenBank/DDBJ databases">
        <authorList>
            <person name="Meier V. D."/>
        </authorList>
    </citation>
    <scope>NUCLEOTIDE SEQUENCE</scope>
    <source>
        <strain evidence="5">AVDCRST_MAG63</strain>
    </source>
</reference>
<accession>A0A6J4IYU4</accession>
<gene>
    <name evidence="5" type="ORF">AVDCRST_MAG63-2585</name>
</gene>
<dbReference type="SUPFAM" id="SSF54826">
    <property type="entry name" value="Enolase N-terminal domain-like"/>
    <property type="match status" value="1"/>
</dbReference>
<dbReference type="InterPro" id="IPR013341">
    <property type="entry name" value="Mandelate_racemase_N_dom"/>
</dbReference>
<sequence length="373" mass="40905">MKIARVETFILHVPVTGGNIADSMHAISHWGMPGAVVHTEDGRSGYGFAGTHAHLPTDRLITGFIAETAAPLLIGQSLDGTADVERLWSTVYHFPPAQWVGRSGITHLGLAALDIALWDLIAKDAGVPLWRLLERRTDPPPLEAYDTDGGWLHLSEAQIVANCRRAVEERGFHGVKIKVGKPDLAEDLRRVAAVRRAVGPEVKFMVDANGKWDLGTALAADPFLAEHDVFWVEEPLWYDDLEAHRRLAEAARVPIALGEQLYSEYDFRNFIGAGAVGFVQPDVTRLGGISEWLRVADRAHEAGLPVAAHAGDMAQIHVQTCLAHPACAILEHIPWTRDCFEEPMTVRDGVFVRPEAPGAGTTFRPGILERYGR</sequence>
<comment type="cofactor">
    <cofactor evidence="1">
        <name>Mg(2+)</name>
        <dbReference type="ChEBI" id="CHEBI:18420"/>
    </cofactor>
</comment>
<evidence type="ECO:0000313" key="5">
    <source>
        <dbReference type="EMBL" id="CAA9264144.1"/>
    </source>
</evidence>
<proteinExistence type="predicted"/>
<feature type="domain" description="Mandelate racemase/muconate lactonizing enzyme C-terminal" evidence="4">
    <location>
        <begin position="156"/>
        <end position="254"/>
    </location>
</feature>
<evidence type="ECO:0000259" key="4">
    <source>
        <dbReference type="SMART" id="SM00922"/>
    </source>
</evidence>
<dbReference type="GO" id="GO:0009063">
    <property type="term" value="P:amino acid catabolic process"/>
    <property type="evidence" value="ECO:0007669"/>
    <property type="project" value="InterPro"/>
</dbReference>
<dbReference type="GO" id="GO:0000287">
    <property type="term" value="F:magnesium ion binding"/>
    <property type="evidence" value="ECO:0007669"/>
    <property type="project" value="TreeGrafter"/>
</dbReference>
<dbReference type="InterPro" id="IPR036849">
    <property type="entry name" value="Enolase-like_C_sf"/>
</dbReference>
<dbReference type="InterPro" id="IPR013342">
    <property type="entry name" value="Mandelate_racemase_C"/>
</dbReference>
<dbReference type="PROSITE" id="PS00909">
    <property type="entry name" value="MR_MLE_2"/>
    <property type="match status" value="1"/>
</dbReference>
<keyword evidence="2" id="KW-0479">Metal-binding</keyword>
<evidence type="ECO:0000256" key="3">
    <source>
        <dbReference type="ARBA" id="ARBA00022842"/>
    </source>
</evidence>
<dbReference type="Pfam" id="PF02746">
    <property type="entry name" value="MR_MLE_N"/>
    <property type="match status" value="1"/>
</dbReference>
<evidence type="ECO:0000256" key="2">
    <source>
        <dbReference type="ARBA" id="ARBA00022723"/>
    </source>
</evidence>
<dbReference type="InterPro" id="IPR029065">
    <property type="entry name" value="Enolase_C-like"/>
</dbReference>
<keyword evidence="3" id="KW-0460">Magnesium</keyword>
<dbReference type="Gene3D" id="3.30.390.10">
    <property type="entry name" value="Enolase-like, N-terminal domain"/>
    <property type="match status" value="1"/>
</dbReference>
<dbReference type="PANTHER" id="PTHR13794:SF58">
    <property type="entry name" value="MITOCHONDRIAL ENOLASE SUPERFAMILY MEMBER 1"/>
    <property type="match status" value="1"/>
</dbReference>
<dbReference type="CDD" id="cd03316">
    <property type="entry name" value="MR_like"/>
    <property type="match status" value="1"/>
</dbReference>
<dbReference type="Pfam" id="PF13378">
    <property type="entry name" value="MR_MLE_C"/>
    <property type="match status" value="1"/>
</dbReference>
<dbReference type="SFLD" id="SFLDG00179">
    <property type="entry name" value="mandelate_racemase"/>
    <property type="match status" value="1"/>
</dbReference>
<evidence type="ECO:0000256" key="1">
    <source>
        <dbReference type="ARBA" id="ARBA00001946"/>
    </source>
</evidence>
<dbReference type="PANTHER" id="PTHR13794">
    <property type="entry name" value="ENOLASE SUPERFAMILY, MANDELATE RACEMASE"/>
    <property type="match status" value="1"/>
</dbReference>
<dbReference type="AlphaFoldDB" id="A0A6J4IYU4"/>
<dbReference type="SUPFAM" id="SSF51604">
    <property type="entry name" value="Enolase C-terminal domain-like"/>
    <property type="match status" value="1"/>
</dbReference>
<dbReference type="GO" id="GO:0016052">
    <property type="term" value="P:carbohydrate catabolic process"/>
    <property type="evidence" value="ECO:0007669"/>
    <property type="project" value="TreeGrafter"/>
</dbReference>
<dbReference type="InterPro" id="IPR046945">
    <property type="entry name" value="RHMD-like"/>
</dbReference>
<dbReference type="EMBL" id="CADCTO010000334">
    <property type="protein sequence ID" value="CAA9264144.1"/>
    <property type="molecule type" value="Genomic_DNA"/>
</dbReference>
<dbReference type="GO" id="GO:0016836">
    <property type="term" value="F:hydro-lyase activity"/>
    <property type="evidence" value="ECO:0007669"/>
    <property type="project" value="TreeGrafter"/>
</dbReference>
<dbReference type="SFLD" id="SFLDS00001">
    <property type="entry name" value="Enolase"/>
    <property type="match status" value="1"/>
</dbReference>
<dbReference type="SMART" id="SM00922">
    <property type="entry name" value="MR_MLE"/>
    <property type="match status" value="1"/>
</dbReference>